<evidence type="ECO:0000259" key="5">
    <source>
        <dbReference type="PROSITE" id="PS51175"/>
    </source>
</evidence>
<dbReference type="Gene3D" id="2.60.120.260">
    <property type="entry name" value="Galactose-binding domain-like"/>
    <property type="match status" value="1"/>
</dbReference>
<dbReference type="KEGG" id="fsn:GS03_00919"/>
<evidence type="ECO:0000256" key="4">
    <source>
        <dbReference type="SAM" id="SignalP"/>
    </source>
</evidence>
<dbReference type="InterPro" id="IPR008979">
    <property type="entry name" value="Galactose-bd-like_sf"/>
</dbReference>
<dbReference type="InterPro" id="IPR012334">
    <property type="entry name" value="Pectin_lyas_fold"/>
</dbReference>
<sequence>MKKIVLFLIFTGLLAIPGLVTAQVNFDLVGFATQNGGTTGGQAGSVVNVSNYTDLKSYAESTTAYTIMVNGTISNGANGGTIIVGSNKSIIGVGNTAYLFGVGLDINSHSNIIIRNLKISMTGVTTRVDTPGVYSATGDNGLPQILVNGGDCIGIRGSSTNIWIDHCELFSIDPDIQTNIDLYDGLIDIKGQSGFITVSWCYMHDHHKSNLVGASETDLWVDRKITYHHNYYNKVHYRIPMYRGATGHFFNNYVVGAVDASEIRNGSCVRVEKNYYEALHYSIYTPNDYPGNTERIDNIEIARTPRAYPGNCVATIPYDYSAVLTNVTDDVKTVVPLYSGVGRIGNDCNGDNMGTAYLDSCGICVGGNTGLQACVLDCNGVQDGTAFIDGCNICVGGNTGNTACDADCTWTEYQAETGTMITGGTIDSNNAGFTGTGFVNTPNAIGAWYEIVVNVATADEQNLRFRYANGSAVNRAVSVLVNGSEQISSLNFPSTGSFTTWDSVAFSLSLIEGNNTIRFVSLTSSGAANLDRLDVCQSTPLGVPETNFEAFSVYPNPVTNLLTIELGKEFDTNSVIKLYDISGKLISTKKVKEATQTLNMQHLQAGVYLVKVSNGTKNVVKRIVKE</sequence>
<dbReference type="NCBIfam" id="TIGR04183">
    <property type="entry name" value="Por_Secre_tail"/>
    <property type="match status" value="1"/>
</dbReference>
<dbReference type="GO" id="GO:0030246">
    <property type="term" value="F:carbohydrate binding"/>
    <property type="evidence" value="ECO:0007669"/>
    <property type="project" value="InterPro"/>
</dbReference>
<comment type="subcellular location">
    <subcellularLocation>
        <location evidence="3">Secreted</location>
    </subcellularLocation>
</comment>
<evidence type="ECO:0000256" key="2">
    <source>
        <dbReference type="ARBA" id="ARBA00023239"/>
    </source>
</evidence>
<keyword evidence="7" id="KW-1185">Reference proteome</keyword>
<dbReference type="InterPro" id="IPR011050">
    <property type="entry name" value="Pectin_lyase_fold/virulence"/>
</dbReference>
<dbReference type="GO" id="GO:0000272">
    <property type="term" value="P:polysaccharide catabolic process"/>
    <property type="evidence" value="ECO:0007669"/>
    <property type="project" value="UniProtKB-KW"/>
</dbReference>
<proteinExistence type="inferred from homology"/>
<dbReference type="InterPro" id="IPR045032">
    <property type="entry name" value="PEL"/>
</dbReference>
<dbReference type="AlphaFoldDB" id="A0A4P7PT56"/>
<keyword evidence="2 3" id="KW-0456">Lyase</keyword>
<organism evidence="6 7">
    <name type="scientific">Flavobacterium sangjuense</name>
    <dbReference type="NCBI Taxonomy" id="2518177"/>
    <lineage>
        <taxon>Bacteria</taxon>
        <taxon>Pseudomonadati</taxon>
        <taxon>Bacteroidota</taxon>
        <taxon>Flavobacteriia</taxon>
        <taxon>Flavobacteriales</taxon>
        <taxon>Flavobacteriaceae</taxon>
        <taxon>Flavobacterium</taxon>
    </lineage>
</organism>
<comment type="similarity">
    <text evidence="3">Belongs to the polysaccharide lyase 1 family.</text>
</comment>
<dbReference type="SMART" id="SM00656">
    <property type="entry name" value="Amb_all"/>
    <property type="match status" value="1"/>
</dbReference>
<dbReference type="InterPro" id="IPR005084">
    <property type="entry name" value="CBM6"/>
</dbReference>
<keyword evidence="3" id="KW-0119">Carbohydrate metabolism</keyword>
<protein>
    <recommendedName>
        <fullName evidence="5">CBM6 domain-containing protein</fullName>
    </recommendedName>
</protein>
<reference evidence="6 7" key="1">
    <citation type="submission" date="2019-04" db="EMBL/GenBank/DDBJ databases">
        <title>Flavobacterium sp. GS03.</title>
        <authorList>
            <person name="Kim H."/>
        </authorList>
    </citation>
    <scope>NUCLEOTIDE SEQUENCE [LARGE SCALE GENOMIC DNA]</scope>
    <source>
        <strain evidence="6 7">GS03</strain>
    </source>
</reference>
<dbReference type="Gene3D" id="2.160.20.10">
    <property type="entry name" value="Single-stranded right-handed beta-helix, Pectin lyase-like"/>
    <property type="match status" value="1"/>
</dbReference>
<accession>A0A4P7PT56</accession>
<dbReference type="Pfam" id="PF03422">
    <property type="entry name" value="CBM_6"/>
    <property type="match status" value="1"/>
</dbReference>
<feature type="domain" description="CBM6" evidence="5">
    <location>
        <begin position="411"/>
        <end position="536"/>
    </location>
</feature>
<keyword evidence="3" id="KW-0624">Polysaccharide degradation</keyword>
<dbReference type="InterPro" id="IPR002022">
    <property type="entry name" value="Pec_lyase"/>
</dbReference>
<dbReference type="GO" id="GO:0030570">
    <property type="term" value="F:pectate lyase activity"/>
    <property type="evidence" value="ECO:0007669"/>
    <property type="project" value="InterPro"/>
</dbReference>
<dbReference type="SUPFAM" id="SSF49785">
    <property type="entry name" value="Galactose-binding domain-like"/>
    <property type="match status" value="1"/>
</dbReference>
<dbReference type="PROSITE" id="PS51175">
    <property type="entry name" value="CBM6"/>
    <property type="match status" value="1"/>
</dbReference>
<name>A0A4P7PT56_9FLAO</name>
<evidence type="ECO:0000256" key="1">
    <source>
        <dbReference type="ARBA" id="ARBA00022729"/>
    </source>
</evidence>
<keyword evidence="1 4" id="KW-0732">Signal</keyword>
<dbReference type="Pfam" id="PF18962">
    <property type="entry name" value="Por_Secre_tail"/>
    <property type="match status" value="1"/>
</dbReference>
<feature type="chain" id="PRO_5020904252" description="CBM6 domain-containing protein" evidence="4">
    <location>
        <begin position="23"/>
        <end position="626"/>
    </location>
</feature>
<dbReference type="CDD" id="cd04082">
    <property type="entry name" value="CBM35_pectate_lyase-like"/>
    <property type="match status" value="1"/>
</dbReference>
<dbReference type="EMBL" id="CP038810">
    <property type="protein sequence ID" value="QBZ97430.1"/>
    <property type="molecule type" value="Genomic_DNA"/>
</dbReference>
<evidence type="ECO:0000313" key="6">
    <source>
        <dbReference type="EMBL" id="QBZ97430.1"/>
    </source>
</evidence>
<evidence type="ECO:0000256" key="3">
    <source>
        <dbReference type="RuleBase" id="RU361173"/>
    </source>
</evidence>
<dbReference type="PANTHER" id="PTHR31683">
    <property type="entry name" value="PECTATE LYASE 18-RELATED"/>
    <property type="match status" value="1"/>
</dbReference>
<dbReference type="RefSeq" id="WP_136151390.1">
    <property type="nucleotide sequence ID" value="NZ_CP038810.1"/>
</dbReference>
<feature type="signal peptide" evidence="4">
    <location>
        <begin position="1"/>
        <end position="22"/>
    </location>
</feature>
<evidence type="ECO:0000313" key="7">
    <source>
        <dbReference type="Proteomes" id="UP000296862"/>
    </source>
</evidence>
<dbReference type="OrthoDB" id="9803752at2"/>
<dbReference type="Proteomes" id="UP000296862">
    <property type="component" value="Chromosome"/>
</dbReference>
<keyword evidence="3" id="KW-0964">Secreted</keyword>
<dbReference type="Pfam" id="PF00544">
    <property type="entry name" value="Pectate_lyase_4"/>
    <property type="match status" value="1"/>
</dbReference>
<gene>
    <name evidence="6" type="ORF">GS03_00919</name>
</gene>
<dbReference type="InterPro" id="IPR026444">
    <property type="entry name" value="Secre_tail"/>
</dbReference>
<dbReference type="SUPFAM" id="SSF51126">
    <property type="entry name" value="Pectin lyase-like"/>
    <property type="match status" value="1"/>
</dbReference>
<dbReference type="GO" id="GO:0005576">
    <property type="term" value="C:extracellular region"/>
    <property type="evidence" value="ECO:0007669"/>
    <property type="project" value="UniProtKB-SubCell"/>
</dbReference>
<dbReference type="PANTHER" id="PTHR31683:SF18">
    <property type="entry name" value="PECTATE LYASE 21-RELATED"/>
    <property type="match status" value="1"/>
</dbReference>